<sequence>MTKFVLHGGFNKEKGFIQDEFFLEMLKNTPPDVKILLVYFAEREDLLQLRIEQSKEQFNKNKGSKNLDVKIASEDTFVEDCIWADIICIYGGRTVKLMEVLKKYKNLEQLFTGKIIAGDSAGANVLGQLFYSKNSKEIGKGLRILPFKIIVHYKDGTLNPLAHVEPNLETLLLHEYETIVKYY</sequence>
<evidence type="ECO:0000256" key="3">
    <source>
        <dbReference type="ARBA" id="ARBA00022801"/>
    </source>
</evidence>
<dbReference type="Gene3D" id="3.40.50.880">
    <property type="match status" value="1"/>
</dbReference>
<reference evidence="5 6" key="1">
    <citation type="journal article" date="2016" name="Nat. Commun.">
        <title>Thousands of microbial genomes shed light on interconnected biogeochemical processes in an aquifer system.</title>
        <authorList>
            <person name="Anantharaman K."/>
            <person name="Brown C.T."/>
            <person name="Hug L.A."/>
            <person name="Sharon I."/>
            <person name="Castelle C.J."/>
            <person name="Probst A.J."/>
            <person name="Thomas B.C."/>
            <person name="Singh A."/>
            <person name="Wilkins M.J."/>
            <person name="Karaoz U."/>
            <person name="Brodie E.L."/>
            <person name="Williams K.H."/>
            <person name="Hubbard S.S."/>
            <person name="Banfield J.F."/>
        </authorList>
    </citation>
    <scope>NUCLEOTIDE SEQUENCE [LARGE SCALE GENOMIC DNA]</scope>
</reference>
<dbReference type="EMBL" id="MFUU01000004">
    <property type="protein sequence ID" value="OGI86340.1"/>
    <property type="molecule type" value="Genomic_DNA"/>
</dbReference>
<evidence type="ECO:0000313" key="6">
    <source>
        <dbReference type="Proteomes" id="UP000179352"/>
    </source>
</evidence>
<dbReference type="InterPro" id="IPR029062">
    <property type="entry name" value="Class_I_gatase-like"/>
</dbReference>
<evidence type="ECO:0000313" key="5">
    <source>
        <dbReference type="EMBL" id="OGI86340.1"/>
    </source>
</evidence>
<comment type="caution">
    <text evidence="5">The sequence shown here is derived from an EMBL/GenBank/DDBJ whole genome shotgun (WGS) entry which is preliminary data.</text>
</comment>
<dbReference type="SUPFAM" id="SSF52317">
    <property type="entry name" value="Class I glutamine amidotransferase-like"/>
    <property type="match status" value="1"/>
</dbReference>
<dbReference type="Pfam" id="PF03575">
    <property type="entry name" value="Peptidase_S51"/>
    <property type="match status" value="1"/>
</dbReference>
<keyword evidence="4" id="KW-0720">Serine protease</keyword>
<proteinExistence type="inferred from homology"/>
<dbReference type="AlphaFoldDB" id="A0A1F6WWV7"/>
<keyword evidence="2" id="KW-0645">Protease</keyword>
<gene>
    <name evidence="5" type="ORF">A3A01_02130</name>
</gene>
<evidence type="ECO:0000256" key="2">
    <source>
        <dbReference type="ARBA" id="ARBA00022670"/>
    </source>
</evidence>
<accession>A0A1F6WWV7</accession>
<protein>
    <recommendedName>
        <fullName evidence="7">Peptidase</fullName>
    </recommendedName>
</protein>
<evidence type="ECO:0008006" key="7">
    <source>
        <dbReference type="Google" id="ProtNLM"/>
    </source>
</evidence>
<organism evidence="5 6">
    <name type="scientific">Candidatus Nomurabacteria bacterium RIFCSPLOWO2_01_FULL_39_17</name>
    <dbReference type="NCBI Taxonomy" id="1801770"/>
    <lineage>
        <taxon>Bacteria</taxon>
        <taxon>Candidatus Nomuraibacteriota</taxon>
    </lineage>
</organism>
<dbReference type="Proteomes" id="UP000179352">
    <property type="component" value="Unassembled WGS sequence"/>
</dbReference>
<keyword evidence="3" id="KW-0378">Hydrolase</keyword>
<dbReference type="InterPro" id="IPR005320">
    <property type="entry name" value="Peptidase_S51"/>
</dbReference>
<dbReference type="GO" id="GO:0008236">
    <property type="term" value="F:serine-type peptidase activity"/>
    <property type="evidence" value="ECO:0007669"/>
    <property type="project" value="UniProtKB-KW"/>
</dbReference>
<comment type="similarity">
    <text evidence="1">Belongs to the peptidase S51 family.</text>
</comment>
<evidence type="ECO:0000256" key="4">
    <source>
        <dbReference type="ARBA" id="ARBA00022825"/>
    </source>
</evidence>
<dbReference type="GO" id="GO:0006508">
    <property type="term" value="P:proteolysis"/>
    <property type="evidence" value="ECO:0007669"/>
    <property type="project" value="UniProtKB-KW"/>
</dbReference>
<evidence type="ECO:0000256" key="1">
    <source>
        <dbReference type="ARBA" id="ARBA00006534"/>
    </source>
</evidence>
<name>A0A1F6WWV7_9BACT</name>